<evidence type="ECO:0000256" key="1">
    <source>
        <dbReference type="ARBA" id="ARBA00022763"/>
    </source>
</evidence>
<gene>
    <name evidence="4" type="ORF">S01H1_43276</name>
</gene>
<dbReference type="EMBL" id="BARS01027562">
    <property type="protein sequence ID" value="GAF99790.1"/>
    <property type="molecule type" value="Genomic_DNA"/>
</dbReference>
<dbReference type="Gene3D" id="3.40.50.10190">
    <property type="entry name" value="BRCT domain"/>
    <property type="match status" value="1"/>
</dbReference>
<dbReference type="AlphaFoldDB" id="X0VGW2"/>
<dbReference type="Pfam" id="PF14520">
    <property type="entry name" value="HHH_5"/>
    <property type="match status" value="1"/>
</dbReference>
<reference evidence="4" key="1">
    <citation type="journal article" date="2014" name="Front. Microbiol.">
        <title>High frequency of phylogenetically diverse reductive dehalogenase-homologous genes in deep subseafloor sedimentary metagenomes.</title>
        <authorList>
            <person name="Kawai M."/>
            <person name="Futagami T."/>
            <person name="Toyoda A."/>
            <person name="Takaki Y."/>
            <person name="Nishi S."/>
            <person name="Hori S."/>
            <person name="Arai W."/>
            <person name="Tsubouchi T."/>
            <person name="Morono Y."/>
            <person name="Uchiyama I."/>
            <person name="Ito T."/>
            <person name="Fujiyama A."/>
            <person name="Inagaki F."/>
            <person name="Takami H."/>
        </authorList>
    </citation>
    <scope>NUCLEOTIDE SEQUENCE</scope>
    <source>
        <strain evidence="4">Expedition CK06-06</strain>
    </source>
</reference>
<dbReference type="SUPFAM" id="SSF47781">
    <property type="entry name" value="RuvA domain 2-like"/>
    <property type="match status" value="1"/>
</dbReference>
<dbReference type="InterPro" id="IPR036420">
    <property type="entry name" value="BRCT_dom_sf"/>
</dbReference>
<dbReference type="InterPro" id="IPR041663">
    <property type="entry name" value="DisA/LigA_HHH"/>
</dbReference>
<dbReference type="PROSITE" id="PS50172">
    <property type="entry name" value="BRCT"/>
    <property type="match status" value="1"/>
</dbReference>
<dbReference type="InterPro" id="IPR001357">
    <property type="entry name" value="BRCT_dom"/>
</dbReference>
<feature type="non-terminal residue" evidence="4">
    <location>
        <position position="1"/>
    </location>
</feature>
<accession>X0VGW2</accession>
<dbReference type="InterPro" id="IPR010994">
    <property type="entry name" value="RuvA_2-like"/>
</dbReference>
<keyword evidence="1" id="KW-0227">DNA damage</keyword>
<dbReference type="Pfam" id="PF12826">
    <property type="entry name" value="HHH_2"/>
    <property type="match status" value="1"/>
</dbReference>
<evidence type="ECO:0000256" key="2">
    <source>
        <dbReference type="ARBA" id="ARBA00023204"/>
    </source>
</evidence>
<dbReference type="GO" id="GO:0006281">
    <property type="term" value="P:DNA repair"/>
    <property type="evidence" value="ECO:0007669"/>
    <property type="project" value="UniProtKB-KW"/>
</dbReference>
<evidence type="ECO:0000313" key="4">
    <source>
        <dbReference type="EMBL" id="GAF99790.1"/>
    </source>
</evidence>
<organism evidence="4">
    <name type="scientific">marine sediment metagenome</name>
    <dbReference type="NCBI Taxonomy" id="412755"/>
    <lineage>
        <taxon>unclassified sequences</taxon>
        <taxon>metagenomes</taxon>
        <taxon>ecological metagenomes</taxon>
    </lineage>
</organism>
<dbReference type="Gene3D" id="1.10.150.20">
    <property type="entry name" value="5' to 3' exonuclease, C-terminal subdomain"/>
    <property type="match status" value="2"/>
</dbReference>
<dbReference type="SUPFAM" id="SSF52113">
    <property type="entry name" value="BRCT domain"/>
    <property type="match status" value="1"/>
</dbReference>
<protein>
    <recommendedName>
        <fullName evidence="3">BRCT domain-containing protein</fullName>
    </recommendedName>
</protein>
<name>X0VGW2_9ZZZZ</name>
<feature type="non-terminal residue" evidence="4">
    <location>
        <position position="265"/>
    </location>
</feature>
<dbReference type="SMART" id="SM00292">
    <property type="entry name" value="BRCT"/>
    <property type="match status" value="1"/>
</dbReference>
<comment type="caution">
    <text evidence="4">The sequence shown here is derived from an EMBL/GenBank/DDBJ whole genome shotgun (WGS) entry which is preliminary data.</text>
</comment>
<dbReference type="Pfam" id="PF00533">
    <property type="entry name" value="BRCT"/>
    <property type="match status" value="1"/>
</dbReference>
<evidence type="ECO:0000259" key="3">
    <source>
        <dbReference type="PROSITE" id="PS50172"/>
    </source>
</evidence>
<proteinExistence type="predicted"/>
<sequence length="265" mass="28218">PAVKIEGEVAIYCDNPACPKQLVRRVEYFVSRGVMDLEGFGSQTAALLAENGMIRDLGDIYSLDRKPLLQLEGFEQKKVDNLLAGVEASKEQPAEMVLTGLGIRYVGNVVAKLLVKTLGSIDAVGKASDKELEAIEGVGPQIVKSVKVWFANPRNRKVLDKLRAAGLGFEVEKQAGATFALAGKTIVITGTLSMSRSEAKELIELHGGKATGSVSKKTDFLVAGESAGSKLAKAKKLGIPILDEYSLKKMVGAVAPPTKPEGRIL</sequence>
<keyword evidence="2" id="KW-0234">DNA repair</keyword>
<feature type="domain" description="BRCT" evidence="3">
    <location>
        <begin position="176"/>
        <end position="244"/>
    </location>
</feature>